<dbReference type="Pfam" id="PF00437">
    <property type="entry name" value="T2SSE"/>
    <property type="match status" value="1"/>
</dbReference>
<dbReference type="InterPro" id="IPR001482">
    <property type="entry name" value="T2SS/T4SS_dom"/>
</dbReference>
<accession>A0A6N3EXT8</accession>
<dbReference type="SUPFAM" id="SSF52540">
    <property type="entry name" value="P-loop containing nucleoside triphosphate hydrolases"/>
    <property type="match status" value="1"/>
</dbReference>
<evidence type="ECO:0000256" key="2">
    <source>
        <dbReference type="ARBA" id="ARBA00022741"/>
    </source>
</evidence>
<dbReference type="RefSeq" id="WP_156561677.1">
    <property type="nucleotide sequence ID" value="NZ_CACRTV010000057.1"/>
</dbReference>
<keyword evidence="2" id="KW-0547">Nucleotide-binding</keyword>
<dbReference type="AlphaFoldDB" id="A0A6N3EXT8"/>
<keyword evidence="3" id="KW-0067">ATP-binding</keyword>
<dbReference type="GO" id="GO:0016887">
    <property type="term" value="F:ATP hydrolysis activity"/>
    <property type="evidence" value="ECO:0007669"/>
    <property type="project" value="TreeGrafter"/>
</dbReference>
<evidence type="ECO:0000259" key="4">
    <source>
        <dbReference type="Pfam" id="PF00437"/>
    </source>
</evidence>
<gene>
    <name evidence="5" type="primary">xpsE</name>
    <name evidence="5" type="ORF">CPLFYP93_02307</name>
</gene>
<dbReference type="InterPro" id="IPR027417">
    <property type="entry name" value="P-loop_NTPase"/>
</dbReference>
<dbReference type="Gene3D" id="3.40.50.300">
    <property type="entry name" value="P-loop containing nucleotide triphosphate hydrolases"/>
    <property type="match status" value="1"/>
</dbReference>
<reference evidence="5" key="1">
    <citation type="submission" date="2019-11" db="EMBL/GenBank/DDBJ databases">
        <authorList>
            <person name="Feng L."/>
        </authorList>
    </citation>
    <scope>NUCLEOTIDE SEQUENCE</scope>
    <source>
        <strain evidence="5">CParaputrificumLFYP93</strain>
    </source>
</reference>
<name>A0A6N3EXT8_9CLOT</name>
<dbReference type="PANTHER" id="PTHR30258:SF1">
    <property type="entry name" value="PROTEIN TRANSPORT PROTEIN HOFB HOMOLOG"/>
    <property type="match status" value="1"/>
</dbReference>
<sequence>MDIMDLMQDVEQKFPAIITDLDKQRKMDSERDRILYTELYKLSSRDELIASLNEDSRINKRFVNCTKPLYPQELGDNLVRIKERGFFVYSYNEDGIVLVTDGFSEYVDRNVTLYLENAEIMYITPLNYELLLHGDDYVFDLYDPLTFYRRLVYEAMELKASDIHLENNLSRDLSVGSEFKIFYRLLNDYEEASAFKINKKFNDEVITEIVKGPSKGLQVELLSSRGVKTSWLNVLYDGTLDMRVTCSSTANGYTCVSRLQRMATIGKSIDQLGFDGRTTNAIKELKEFQSGLTLITGAVRTGKNTTAVAIENELIKLPIKIKEYSSPIETIMPFSQIDYGDKKDVLLNYINLVKKEDVDVVIINELPDKQIADAVVDLINSSMGVITTLHINRIWHLPYKLKDYFGEAYKDLITQINGVMTQKMFVKVCPHCARESGSRDFPDFVLNLMDEYGITTFKEGEGCAHCNFTGRANAVQPYAEYLIFDDQIKHDLLRCDKAYEMEDVIRKYVMDAHSNMEYSIRDAILAGVLTPNDFLKLR</sequence>
<evidence type="ECO:0000256" key="1">
    <source>
        <dbReference type="ARBA" id="ARBA00006611"/>
    </source>
</evidence>
<evidence type="ECO:0000256" key="3">
    <source>
        <dbReference type="ARBA" id="ARBA00022840"/>
    </source>
</evidence>
<protein>
    <submittedName>
        <fullName evidence="5">Type II secretion system protein E</fullName>
    </submittedName>
</protein>
<dbReference type="EMBL" id="CACRTV010000057">
    <property type="protein sequence ID" value="VYU44809.1"/>
    <property type="molecule type" value="Genomic_DNA"/>
</dbReference>
<dbReference type="GO" id="GO:0005524">
    <property type="term" value="F:ATP binding"/>
    <property type="evidence" value="ECO:0007669"/>
    <property type="project" value="UniProtKB-KW"/>
</dbReference>
<feature type="domain" description="Bacterial type II secretion system protein E" evidence="4">
    <location>
        <begin position="237"/>
        <end position="512"/>
    </location>
</feature>
<comment type="similarity">
    <text evidence="1">Belongs to the GSP E family.</text>
</comment>
<organism evidence="5">
    <name type="scientific">Clostridium paraputrificum</name>
    <dbReference type="NCBI Taxonomy" id="29363"/>
    <lineage>
        <taxon>Bacteria</taxon>
        <taxon>Bacillati</taxon>
        <taxon>Bacillota</taxon>
        <taxon>Clostridia</taxon>
        <taxon>Eubacteriales</taxon>
        <taxon>Clostridiaceae</taxon>
        <taxon>Clostridium</taxon>
    </lineage>
</organism>
<dbReference type="GO" id="GO:0005886">
    <property type="term" value="C:plasma membrane"/>
    <property type="evidence" value="ECO:0007669"/>
    <property type="project" value="TreeGrafter"/>
</dbReference>
<evidence type="ECO:0000313" key="5">
    <source>
        <dbReference type="EMBL" id="VYU44809.1"/>
    </source>
</evidence>
<dbReference type="PANTHER" id="PTHR30258">
    <property type="entry name" value="TYPE II SECRETION SYSTEM PROTEIN GSPE-RELATED"/>
    <property type="match status" value="1"/>
</dbReference>
<proteinExistence type="inferred from homology"/>